<keyword evidence="5" id="KW-0694">RNA-binding</keyword>
<evidence type="ECO:0000259" key="8">
    <source>
        <dbReference type="Pfam" id="PF09770"/>
    </source>
</evidence>
<dbReference type="GO" id="GO:0003723">
    <property type="term" value="F:RNA binding"/>
    <property type="evidence" value="ECO:0007669"/>
    <property type="project" value="UniProtKB-KW"/>
</dbReference>
<dbReference type="InterPro" id="IPR019167">
    <property type="entry name" value="PAT1_dom"/>
</dbReference>
<feature type="region of interest" description="Disordered" evidence="7">
    <location>
        <begin position="71"/>
        <end position="129"/>
    </location>
</feature>
<dbReference type="Proteomes" id="UP000018467">
    <property type="component" value="Unassembled WGS sequence"/>
</dbReference>
<evidence type="ECO:0000313" key="10">
    <source>
        <dbReference type="Proteomes" id="UP000018467"/>
    </source>
</evidence>
<evidence type="ECO:0000256" key="3">
    <source>
        <dbReference type="ARBA" id="ARBA00009138"/>
    </source>
</evidence>
<dbReference type="PANTHER" id="PTHR21551">
    <property type="entry name" value="TOPOISOMERASE II-ASSOCIATED PROTEIN PAT1"/>
    <property type="match status" value="1"/>
</dbReference>
<evidence type="ECO:0000256" key="5">
    <source>
        <dbReference type="ARBA" id="ARBA00022884"/>
    </source>
</evidence>
<proteinExistence type="inferred from homology"/>
<evidence type="ECO:0000256" key="6">
    <source>
        <dbReference type="ARBA" id="ARBA00023242"/>
    </source>
</evidence>
<keyword evidence="6" id="KW-0539">Nucleus</keyword>
<dbReference type="FunCoup" id="A0A3B1JZ01">
    <property type="interactions" value="353"/>
</dbReference>
<organism evidence="9 10">
    <name type="scientific">Astyanax mexicanus</name>
    <name type="common">Blind cave fish</name>
    <name type="synonym">Astyanax fasciatus mexicanus</name>
    <dbReference type="NCBI Taxonomy" id="7994"/>
    <lineage>
        <taxon>Eukaryota</taxon>
        <taxon>Metazoa</taxon>
        <taxon>Chordata</taxon>
        <taxon>Craniata</taxon>
        <taxon>Vertebrata</taxon>
        <taxon>Euteleostomi</taxon>
        <taxon>Actinopterygii</taxon>
        <taxon>Neopterygii</taxon>
        <taxon>Teleostei</taxon>
        <taxon>Ostariophysi</taxon>
        <taxon>Characiformes</taxon>
        <taxon>Characoidei</taxon>
        <taxon>Acestrorhamphidae</taxon>
        <taxon>Acestrorhamphinae</taxon>
        <taxon>Astyanax</taxon>
    </lineage>
</organism>
<protein>
    <submittedName>
        <fullName evidence="9">PAT1 homolog 2</fullName>
    </submittedName>
</protein>
<evidence type="ECO:0000256" key="4">
    <source>
        <dbReference type="ARBA" id="ARBA00022490"/>
    </source>
</evidence>
<keyword evidence="10" id="KW-1185">Reference proteome</keyword>
<evidence type="ECO:0000256" key="1">
    <source>
        <dbReference type="ARBA" id="ARBA00004123"/>
    </source>
</evidence>
<evidence type="ECO:0000256" key="2">
    <source>
        <dbReference type="ARBA" id="ARBA00004496"/>
    </source>
</evidence>
<accession>A0A3B1JZ01</accession>
<reference evidence="10" key="2">
    <citation type="journal article" date="2014" name="Nat. Commun.">
        <title>The cavefish genome reveals candidate genes for eye loss.</title>
        <authorList>
            <person name="McGaugh S.E."/>
            <person name="Gross J.B."/>
            <person name="Aken B."/>
            <person name="Blin M."/>
            <person name="Borowsky R."/>
            <person name="Chalopin D."/>
            <person name="Hinaux H."/>
            <person name="Jeffery W.R."/>
            <person name="Keene A."/>
            <person name="Ma L."/>
            <person name="Minx P."/>
            <person name="Murphy D."/>
            <person name="O'Quin K.E."/>
            <person name="Retaux S."/>
            <person name="Rohner N."/>
            <person name="Searle S.M."/>
            <person name="Stahl B.A."/>
            <person name="Tabin C."/>
            <person name="Volff J.N."/>
            <person name="Yoshizawa M."/>
            <person name="Warren W.C."/>
        </authorList>
    </citation>
    <scope>NUCLEOTIDE SEQUENCE [LARGE SCALE GENOMIC DNA]</scope>
    <source>
        <strain evidence="10">female</strain>
    </source>
</reference>
<dbReference type="Ensembl" id="ENSAMXT00000056210.1">
    <property type="protein sequence ID" value="ENSAMXP00000047050.1"/>
    <property type="gene ID" value="ENSAMXG00000020293.2"/>
</dbReference>
<dbReference type="STRING" id="7994.ENSAMXP00000047050"/>
<dbReference type="InParanoid" id="A0A3B1JZ01"/>
<evidence type="ECO:0000256" key="7">
    <source>
        <dbReference type="SAM" id="MobiDB-lite"/>
    </source>
</evidence>
<dbReference type="AlphaFoldDB" id="A0A3B1JZ01"/>
<dbReference type="InterPro" id="IPR039900">
    <property type="entry name" value="Pat1-like"/>
</dbReference>
<comment type="similarity">
    <text evidence="3">Belongs to the PAT1 family.</text>
</comment>
<reference evidence="9" key="3">
    <citation type="submission" date="2025-08" db="UniProtKB">
        <authorList>
            <consortium name="Ensembl"/>
        </authorList>
    </citation>
    <scope>IDENTIFICATION</scope>
</reference>
<dbReference type="GO" id="GO:0000932">
    <property type="term" value="C:P-body"/>
    <property type="evidence" value="ECO:0007669"/>
    <property type="project" value="TreeGrafter"/>
</dbReference>
<dbReference type="PANTHER" id="PTHR21551:SF3">
    <property type="entry name" value="PROTEIN PAT1 HOMOLOG 2"/>
    <property type="match status" value="1"/>
</dbReference>
<name>A0A3B1JZ01_ASTMX</name>
<dbReference type="GeneTree" id="ENSGT00520000055649"/>
<dbReference type="GO" id="GO:0000290">
    <property type="term" value="P:deadenylation-dependent decapping of nuclear-transcribed mRNA"/>
    <property type="evidence" value="ECO:0007669"/>
    <property type="project" value="InterPro"/>
</dbReference>
<evidence type="ECO:0000313" key="9">
    <source>
        <dbReference type="Ensembl" id="ENSAMXP00000047050.1"/>
    </source>
</evidence>
<dbReference type="Bgee" id="ENSAMXG00000020293">
    <property type="expression patterns" value="Expressed in testis and 4 other cell types or tissues"/>
</dbReference>
<feature type="compositionally biased region" description="Basic and acidic residues" evidence="7">
    <location>
        <begin position="1"/>
        <end position="13"/>
    </location>
</feature>
<sequence length="692" mass="78184">MSDSEHPVEKENSTPEASWPEDGGQWSDGEGGELEESDLLQEVVEEDEEIDLYNEETFGLDLSAEELEADQIDLLFVHDDKPPSPPASPPPTQSVPSPPRPKPQIQPRTPASPADKTRIRRERPGQRQLFDDPAVMRTVEGPPSIKSLDSAIVDCGRSSFWGDLNANTWMMQPYGTPTRRTPVSIYQDQAIVGVIDKSARGRMPYGSPVLRSPLHPVGHRGLPKQVPLSPLVSSPLRPHSPFSIKQRYNQSGVFLSPSRPRFHSPQPLTPKMMQVRFGPNSPRPGPCYSPFSAPIQQFRLPVLATQLHPQHKRLLNQRPLGPCRKSKSWDLYAEIMSAKEKEWVIRLQMMQLQSENPYQDDYYYQEYYRRMEVKLAEEEMLGDRSKREPPKLTTPYVTKTVSYTPVVHIEGSLGQVAVSTCYSPRRAIDAVHVHAPEEQKDTRQQRLEVLNIIEKCYVILLGVEEAERTKATVSDEEEKKRLMKTMQRGLEEINSQLHSSSALESTEEFLQCLLLSKGKRLLARLLPFLTQEAARHILTVITTHLPALMSRDTDEALPILYPSLRAVINTLTFTQLVSILQDFTSDLPDSKDSRLTLACQNKFGLSLLYALLSQGERLLTSDVPMEPSIGDFETWTDTVFHVARQLSRTSLVEPLFLPSNLLTLFCRYLDKQTVQQLKNNMESSAGYLAVGS</sequence>
<dbReference type="GO" id="GO:0005634">
    <property type="term" value="C:nucleus"/>
    <property type="evidence" value="ECO:0007669"/>
    <property type="project" value="UniProtKB-SubCell"/>
</dbReference>
<feature type="domain" description="mRNA decay factor PAT1" evidence="8">
    <location>
        <begin position="408"/>
        <end position="548"/>
    </location>
</feature>
<reference evidence="10" key="1">
    <citation type="submission" date="2013-03" db="EMBL/GenBank/DDBJ databases">
        <authorList>
            <person name="Jeffery W."/>
            <person name="Warren W."/>
            <person name="Wilson R.K."/>
        </authorList>
    </citation>
    <scope>NUCLEOTIDE SEQUENCE</scope>
    <source>
        <strain evidence="10">female</strain>
    </source>
</reference>
<feature type="compositionally biased region" description="Pro residues" evidence="7">
    <location>
        <begin position="83"/>
        <end position="104"/>
    </location>
</feature>
<dbReference type="GO" id="GO:0033962">
    <property type="term" value="P:P-body assembly"/>
    <property type="evidence" value="ECO:0007669"/>
    <property type="project" value="TreeGrafter"/>
</dbReference>
<keyword evidence="4" id="KW-0963">Cytoplasm</keyword>
<dbReference type="Pfam" id="PF09770">
    <property type="entry name" value="PAT1"/>
    <property type="match status" value="1"/>
</dbReference>
<reference evidence="9" key="4">
    <citation type="submission" date="2025-09" db="UniProtKB">
        <authorList>
            <consortium name="Ensembl"/>
        </authorList>
    </citation>
    <scope>IDENTIFICATION</scope>
</reference>
<feature type="region of interest" description="Disordered" evidence="7">
    <location>
        <begin position="1"/>
        <end position="38"/>
    </location>
</feature>
<comment type="subcellular location">
    <subcellularLocation>
        <location evidence="2">Cytoplasm</location>
    </subcellularLocation>
    <subcellularLocation>
        <location evidence="1">Nucleus</location>
    </subcellularLocation>
</comment>